<dbReference type="EMBL" id="JBHTLR010000035">
    <property type="protein sequence ID" value="MFD1218432.1"/>
    <property type="molecule type" value="Genomic_DNA"/>
</dbReference>
<reference evidence="3" key="1">
    <citation type="journal article" date="2019" name="Int. J. Syst. Evol. Microbiol.">
        <title>The Global Catalogue of Microorganisms (GCM) 10K type strain sequencing project: providing services to taxonomists for standard genome sequencing and annotation.</title>
        <authorList>
            <consortium name="The Broad Institute Genomics Platform"/>
            <consortium name="The Broad Institute Genome Sequencing Center for Infectious Disease"/>
            <person name="Wu L."/>
            <person name="Ma J."/>
        </authorList>
    </citation>
    <scope>NUCLEOTIDE SEQUENCE [LARGE SCALE GENOMIC DNA]</scope>
    <source>
        <strain evidence="3">CCUG 54356</strain>
    </source>
</reference>
<dbReference type="Gene3D" id="3.30.420.10">
    <property type="entry name" value="Ribonuclease H-like superfamily/Ribonuclease H"/>
    <property type="match status" value="1"/>
</dbReference>
<dbReference type="PROSITE" id="PS50994">
    <property type="entry name" value="INTEGRASE"/>
    <property type="match status" value="1"/>
</dbReference>
<dbReference type="PANTHER" id="PTHR46889:SF4">
    <property type="entry name" value="TRANSPOSASE INSO FOR INSERTION SEQUENCE ELEMENT IS911B-RELATED"/>
    <property type="match status" value="1"/>
</dbReference>
<dbReference type="Proteomes" id="UP001597264">
    <property type="component" value="Unassembled WGS sequence"/>
</dbReference>
<dbReference type="InterPro" id="IPR036397">
    <property type="entry name" value="RNaseH_sf"/>
</dbReference>
<evidence type="ECO:0000259" key="1">
    <source>
        <dbReference type="PROSITE" id="PS50994"/>
    </source>
</evidence>
<feature type="domain" description="Integrase catalytic" evidence="1">
    <location>
        <begin position="1"/>
        <end position="107"/>
    </location>
</feature>
<evidence type="ECO:0000313" key="3">
    <source>
        <dbReference type="Proteomes" id="UP001597264"/>
    </source>
</evidence>
<dbReference type="InterPro" id="IPR001584">
    <property type="entry name" value="Integrase_cat-core"/>
</dbReference>
<dbReference type="Pfam" id="PF13683">
    <property type="entry name" value="rve_3"/>
    <property type="match status" value="1"/>
</dbReference>
<protein>
    <submittedName>
        <fullName evidence="2">Transposase</fullName>
    </submittedName>
</protein>
<comment type="caution">
    <text evidence="2">The sequence shown here is derived from an EMBL/GenBank/DDBJ whole genome shotgun (WGS) entry which is preliminary data.</text>
</comment>
<dbReference type="InterPro" id="IPR012337">
    <property type="entry name" value="RNaseH-like_sf"/>
</dbReference>
<name>A0ABW3UE08_9GAMM</name>
<keyword evidence="3" id="KW-1185">Reference proteome</keyword>
<evidence type="ECO:0000313" key="2">
    <source>
        <dbReference type="EMBL" id="MFD1218432.1"/>
    </source>
</evidence>
<dbReference type="InterPro" id="IPR050900">
    <property type="entry name" value="Transposase_IS3/IS150/IS904"/>
</dbReference>
<dbReference type="SUPFAM" id="SSF53098">
    <property type="entry name" value="Ribonuclease H-like"/>
    <property type="match status" value="1"/>
</dbReference>
<proteinExistence type="predicted"/>
<sequence>MKNGVSVLSGQDHSDRGVQYRSGEYQSLLLNEGIQPSMSRKGNCWDNAAMESFFGRMKVESIFAEELANKQEALSCVFEYIEMFYNTVRRHSANDQVSPNEFEGAYFENCA</sequence>
<gene>
    <name evidence="2" type="ORF">ACFQ2X_17660</name>
</gene>
<accession>A0ABW3UE08</accession>
<dbReference type="PANTHER" id="PTHR46889">
    <property type="entry name" value="TRANSPOSASE INSF FOR INSERTION SEQUENCE IS3B-RELATED"/>
    <property type="match status" value="1"/>
</dbReference>
<dbReference type="RefSeq" id="WP_230438057.1">
    <property type="nucleotide sequence ID" value="NZ_CP087715.1"/>
</dbReference>
<organism evidence="2 3">
    <name type="scientific">Microbulbifer celer</name>
    <dbReference type="NCBI Taxonomy" id="435905"/>
    <lineage>
        <taxon>Bacteria</taxon>
        <taxon>Pseudomonadati</taxon>
        <taxon>Pseudomonadota</taxon>
        <taxon>Gammaproteobacteria</taxon>
        <taxon>Cellvibrionales</taxon>
        <taxon>Microbulbiferaceae</taxon>
        <taxon>Microbulbifer</taxon>
    </lineage>
</organism>